<evidence type="ECO:0000256" key="10">
    <source>
        <dbReference type="ARBA" id="ARBA00023242"/>
    </source>
</evidence>
<dbReference type="AlphaFoldDB" id="A0AA39G3M4"/>
<proteinExistence type="inferred from homology"/>
<keyword evidence="5" id="KW-0963">Cytoplasm</keyword>
<evidence type="ECO:0000313" key="15">
    <source>
        <dbReference type="EMBL" id="KAK0180485.1"/>
    </source>
</evidence>
<reference evidence="15" key="2">
    <citation type="submission" date="2023-03" db="EMBL/GenBank/DDBJ databases">
        <authorList>
            <person name="Inwood S.N."/>
            <person name="Skelly J.G."/>
            <person name="Guhlin J."/>
            <person name="Harrop T.W.R."/>
            <person name="Goldson S.G."/>
            <person name="Dearden P.K."/>
        </authorList>
    </citation>
    <scope>NUCLEOTIDE SEQUENCE</scope>
    <source>
        <strain evidence="15">Lincoln</strain>
        <tissue evidence="15">Whole body</tissue>
    </source>
</reference>
<dbReference type="InterPro" id="IPR000297">
    <property type="entry name" value="PPIase_PpiC"/>
</dbReference>
<name>A0AA39G3M4_MICHY</name>
<feature type="domain" description="PpiC" evidence="14">
    <location>
        <begin position="33"/>
        <end position="127"/>
    </location>
</feature>
<evidence type="ECO:0000256" key="4">
    <source>
        <dbReference type="ARBA" id="ARBA00010242"/>
    </source>
</evidence>
<dbReference type="GO" id="GO:0003677">
    <property type="term" value="F:DNA binding"/>
    <property type="evidence" value="ECO:0007669"/>
    <property type="project" value="UniProtKB-KW"/>
</dbReference>
<dbReference type="InterPro" id="IPR046357">
    <property type="entry name" value="PPIase_dom_sf"/>
</dbReference>
<keyword evidence="7" id="KW-0238">DNA-binding</keyword>
<evidence type="ECO:0000256" key="3">
    <source>
        <dbReference type="ARBA" id="ARBA00004604"/>
    </source>
</evidence>
<accession>A0AA39G3M4</accession>
<keyword evidence="16" id="KW-1185">Reference proteome</keyword>
<comment type="similarity">
    <text evidence="4">Belongs to the PpiC/parvulin rotamase family. PIN4 subfamily.</text>
</comment>
<dbReference type="EC" id="5.2.1.8" evidence="12"/>
<keyword evidence="8" id="KW-0206">Cytoskeleton</keyword>
<keyword evidence="9 11" id="KW-0413">Isomerase</keyword>
<dbReference type="Pfam" id="PF13616">
    <property type="entry name" value="Rotamase_3"/>
    <property type="match status" value="1"/>
</dbReference>
<comment type="subcellular location">
    <subcellularLocation>
        <location evidence="2">Cytoplasm</location>
        <location evidence="2">Cytoskeleton</location>
        <location evidence="2">Spindle</location>
    </subcellularLocation>
    <subcellularLocation>
        <location evidence="3">Nucleus</location>
        <location evidence="3">Nucleolus</location>
    </subcellularLocation>
</comment>
<keyword evidence="10" id="KW-0539">Nucleus</keyword>
<dbReference type="Proteomes" id="UP001168972">
    <property type="component" value="Unassembled WGS sequence"/>
</dbReference>
<dbReference type="PROSITE" id="PS50198">
    <property type="entry name" value="PPIC_PPIASE_2"/>
    <property type="match status" value="1"/>
</dbReference>
<evidence type="ECO:0000256" key="6">
    <source>
        <dbReference type="ARBA" id="ARBA00023110"/>
    </source>
</evidence>
<evidence type="ECO:0000256" key="11">
    <source>
        <dbReference type="PROSITE-ProRule" id="PRU00278"/>
    </source>
</evidence>
<evidence type="ECO:0000256" key="5">
    <source>
        <dbReference type="ARBA" id="ARBA00022490"/>
    </source>
</evidence>
<organism evidence="15 16">
    <name type="scientific">Microctonus hyperodae</name>
    <name type="common">Parasitoid wasp</name>
    <dbReference type="NCBI Taxonomy" id="165561"/>
    <lineage>
        <taxon>Eukaryota</taxon>
        <taxon>Metazoa</taxon>
        <taxon>Ecdysozoa</taxon>
        <taxon>Arthropoda</taxon>
        <taxon>Hexapoda</taxon>
        <taxon>Insecta</taxon>
        <taxon>Pterygota</taxon>
        <taxon>Neoptera</taxon>
        <taxon>Endopterygota</taxon>
        <taxon>Hymenoptera</taxon>
        <taxon>Apocrita</taxon>
        <taxon>Ichneumonoidea</taxon>
        <taxon>Braconidae</taxon>
        <taxon>Euphorinae</taxon>
        <taxon>Microctonus</taxon>
    </lineage>
</organism>
<keyword evidence="6 11" id="KW-0697">Rotamase</keyword>
<dbReference type="Gene3D" id="3.10.50.40">
    <property type="match status" value="1"/>
</dbReference>
<dbReference type="InterPro" id="IPR043323">
    <property type="entry name" value="PIN4"/>
</dbReference>
<reference evidence="15" key="1">
    <citation type="journal article" date="2023" name="bioRxiv">
        <title>Scaffold-level genome assemblies of two parasitoid biocontrol wasps reveal the parthenogenesis mechanism and an associated novel virus.</title>
        <authorList>
            <person name="Inwood S."/>
            <person name="Skelly J."/>
            <person name="Guhlin J."/>
            <person name="Harrop T."/>
            <person name="Goldson S."/>
            <person name="Dearden P."/>
        </authorList>
    </citation>
    <scope>NUCLEOTIDE SEQUENCE</scope>
    <source>
        <strain evidence="15">Lincoln</strain>
        <tissue evidence="15">Whole body</tissue>
    </source>
</reference>
<feature type="region of interest" description="Disordered" evidence="13">
    <location>
        <begin position="1"/>
        <end position="35"/>
    </location>
</feature>
<comment type="catalytic activity">
    <reaction evidence="1 12">
        <text>[protein]-peptidylproline (omega=180) = [protein]-peptidylproline (omega=0)</text>
        <dbReference type="Rhea" id="RHEA:16237"/>
        <dbReference type="Rhea" id="RHEA-COMP:10747"/>
        <dbReference type="Rhea" id="RHEA-COMP:10748"/>
        <dbReference type="ChEBI" id="CHEBI:83833"/>
        <dbReference type="ChEBI" id="CHEBI:83834"/>
        <dbReference type="EC" id="5.2.1.8"/>
    </reaction>
</comment>
<evidence type="ECO:0000256" key="12">
    <source>
        <dbReference type="RuleBase" id="RU363014"/>
    </source>
</evidence>
<dbReference type="EMBL" id="JAQQBR010000003">
    <property type="protein sequence ID" value="KAK0180485.1"/>
    <property type="molecule type" value="Genomic_DNA"/>
</dbReference>
<evidence type="ECO:0000313" key="16">
    <source>
        <dbReference type="Proteomes" id="UP001168972"/>
    </source>
</evidence>
<gene>
    <name evidence="15" type="ORF">PV327_006122</name>
</gene>
<dbReference type="FunFam" id="3.10.50.40:FF:000015">
    <property type="entry name" value="Peptidyl-prolyl cis-trans isomerase"/>
    <property type="match status" value="1"/>
</dbReference>
<dbReference type="SUPFAM" id="SSF54534">
    <property type="entry name" value="FKBP-like"/>
    <property type="match status" value="1"/>
</dbReference>
<sequence length="129" mass="13882">MPPKNKTAGGSKAGKASKNDDGDTKGKTEKKAGTAVKVRHILCEKQSKILEALDKLKNGQKFNEVAATFSEDKARSGGDLGWMTRGSMVGPFQDAAFSLPISNLANPVYTDPPIKTKFGYHIIMIEGKK</sequence>
<evidence type="ECO:0000256" key="1">
    <source>
        <dbReference type="ARBA" id="ARBA00000971"/>
    </source>
</evidence>
<dbReference type="GO" id="GO:0005819">
    <property type="term" value="C:spindle"/>
    <property type="evidence" value="ECO:0007669"/>
    <property type="project" value="UniProtKB-SubCell"/>
</dbReference>
<dbReference type="PANTHER" id="PTHR45995">
    <property type="match status" value="1"/>
</dbReference>
<evidence type="ECO:0000259" key="14">
    <source>
        <dbReference type="PROSITE" id="PS50198"/>
    </source>
</evidence>
<dbReference type="GO" id="GO:0003755">
    <property type="term" value="F:peptidyl-prolyl cis-trans isomerase activity"/>
    <property type="evidence" value="ECO:0007669"/>
    <property type="project" value="UniProtKB-UniRule"/>
</dbReference>
<comment type="caution">
    <text evidence="15">The sequence shown here is derived from an EMBL/GenBank/DDBJ whole genome shotgun (WGS) entry which is preliminary data.</text>
</comment>
<protein>
    <recommendedName>
        <fullName evidence="12">Peptidyl-prolyl cis-trans isomerase</fullName>
        <ecNumber evidence="12">5.2.1.8</ecNumber>
    </recommendedName>
</protein>
<feature type="compositionally biased region" description="Basic and acidic residues" evidence="13">
    <location>
        <begin position="17"/>
        <end position="32"/>
    </location>
</feature>
<evidence type="ECO:0000256" key="7">
    <source>
        <dbReference type="ARBA" id="ARBA00023125"/>
    </source>
</evidence>
<dbReference type="GO" id="GO:0006364">
    <property type="term" value="P:rRNA processing"/>
    <property type="evidence" value="ECO:0007669"/>
    <property type="project" value="InterPro"/>
</dbReference>
<dbReference type="GO" id="GO:0005730">
    <property type="term" value="C:nucleolus"/>
    <property type="evidence" value="ECO:0007669"/>
    <property type="project" value="UniProtKB-SubCell"/>
</dbReference>
<evidence type="ECO:0000256" key="8">
    <source>
        <dbReference type="ARBA" id="ARBA00023212"/>
    </source>
</evidence>
<evidence type="ECO:0000256" key="2">
    <source>
        <dbReference type="ARBA" id="ARBA00004186"/>
    </source>
</evidence>
<evidence type="ECO:0000256" key="9">
    <source>
        <dbReference type="ARBA" id="ARBA00023235"/>
    </source>
</evidence>
<evidence type="ECO:0000256" key="13">
    <source>
        <dbReference type="SAM" id="MobiDB-lite"/>
    </source>
</evidence>